<dbReference type="InterPro" id="IPR036291">
    <property type="entry name" value="NAD(P)-bd_dom_sf"/>
</dbReference>
<dbReference type="InterPro" id="IPR005097">
    <property type="entry name" value="Sacchrp_dh_NADP-bd"/>
</dbReference>
<evidence type="ECO:0000259" key="1">
    <source>
        <dbReference type="Pfam" id="PF03435"/>
    </source>
</evidence>
<evidence type="ECO:0000313" key="2">
    <source>
        <dbReference type="EMBL" id="TCK25719.1"/>
    </source>
</evidence>
<feature type="domain" description="Saccharopine dehydrogenase NADP binding" evidence="1">
    <location>
        <begin position="7"/>
        <end position="108"/>
    </location>
</feature>
<dbReference type="Pfam" id="PF03435">
    <property type="entry name" value="Sacchrp_dh_NADP"/>
    <property type="match status" value="1"/>
</dbReference>
<keyword evidence="3" id="KW-1185">Reference proteome</keyword>
<dbReference type="Proteomes" id="UP000295560">
    <property type="component" value="Unassembled WGS sequence"/>
</dbReference>
<dbReference type="RefSeq" id="WP_165922186.1">
    <property type="nucleotide sequence ID" value="NZ_SMFZ01000001.1"/>
</dbReference>
<dbReference type="SUPFAM" id="SSF51735">
    <property type="entry name" value="NAD(P)-binding Rossmann-fold domains"/>
    <property type="match status" value="1"/>
</dbReference>
<dbReference type="PANTHER" id="PTHR43781">
    <property type="entry name" value="SACCHAROPINE DEHYDROGENASE"/>
    <property type="match status" value="1"/>
</dbReference>
<organism evidence="2 3">
    <name type="scientific">Pseudonocardia endophytica</name>
    <dbReference type="NCBI Taxonomy" id="401976"/>
    <lineage>
        <taxon>Bacteria</taxon>
        <taxon>Bacillati</taxon>
        <taxon>Actinomycetota</taxon>
        <taxon>Actinomycetes</taxon>
        <taxon>Pseudonocardiales</taxon>
        <taxon>Pseudonocardiaceae</taxon>
        <taxon>Pseudonocardia</taxon>
    </lineage>
</organism>
<gene>
    <name evidence="2" type="ORF">EV378_1539</name>
</gene>
<proteinExistence type="predicted"/>
<evidence type="ECO:0000313" key="3">
    <source>
        <dbReference type="Proteomes" id="UP000295560"/>
    </source>
</evidence>
<sequence>MSDVVVGILGGYGTVGRATAHHLRTWAGASVRLRIGGRRADAASAFVSAELGGDAEAVGVDLDSPSELDRFADGCAVVVNCAGPSRRAYDRAARAARDAGAGYVDAAGEEPLRDRLADPASGWRGPAVLNAGMFPGLSGLLPRCLYRAERFDRADRLLGYVGGIDRFTPGAAGDYVESLFSGSSEGGVAWRGGVRTPNALRRLTGVELPFFPDAVTAQPGLTSEVDTLVEALHLSDVDWYNVFPGDRVLDVLRRIQGTAPADRDVAAATGELIAAAELDRAGRRSYQLFVYQLEGTIDGGRAVRTLVLRGEDGYGLSGMVTALAAVEVLEGAVPDGAHFAADVLDPDRTWSWVRDSPAVTTCRVVDGPAGEDTDEGEL</sequence>
<name>A0A4R1HZX4_PSEEN</name>
<dbReference type="PANTHER" id="PTHR43781:SF1">
    <property type="entry name" value="SACCHAROPINE DEHYDROGENASE"/>
    <property type="match status" value="1"/>
</dbReference>
<dbReference type="EMBL" id="SMFZ01000001">
    <property type="protein sequence ID" value="TCK25719.1"/>
    <property type="molecule type" value="Genomic_DNA"/>
</dbReference>
<accession>A0A4R1HZX4</accession>
<protein>
    <submittedName>
        <fullName evidence="2">Saccharopine dehydrogenase-like protein</fullName>
    </submittedName>
</protein>
<comment type="caution">
    <text evidence="2">The sequence shown here is derived from an EMBL/GenBank/DDBJ whole genome shotgun (WGS) entry which is preliminary data.</text>
</comment>
<dbReference type="AlphaFoldDB" id="A0A4R1HZX4"/>
<reference evidence="2 3" key="1">
    <citation type="submission" date="2019-03" db="EMBL/GenBank/DDBJ databases">
        <title>Sequencing the genomes of 1000 actinobacteria strains.</title>
        <authorList>
            <person name="Klenk H.-P."/>
        </authorList>
    </citation>
    <scope>NUCLEOTIDE SEQUENCE [LARGE SCALE GENOMIC DNA]</scope>
    <source>
        <strain evidence="2 3">DSM 44969</strain>
    </source>
</reference>
<dbReference type="Gene3D" id="3.40.50.720">
    <property type="entry name" value="NAD(P)-binding Rossmann-like Domain"/>
    <property type="match status" value="1"/>
</dbReference>